<keyword evidence="2" id="KW-1185">Reference proteome</keyword>
<gene>
    <name evidence="1" type="ORF">PV328_005257</name>
</gene>
<evidence type="ECO:0000313" key="1">
    <source>
        <dbReference type="EMBL" id="KAK0171864.1"/>
    </source>
</evidence>
<dbReference type="Proteomes" id="UP001168990">
    <property type="component" value="Unassembled WGS sequence"/>
</dbReference>
<organism evidence="1 2">
    <name type="scientific">Microctonus aethiopoides</name>
    <dbReference type="NCBI Taxonomy" id="144406"/>
    <lineage>
        <taxon>Eukaryota</taxon>
        <taxon>Metazoa</taxon>
        <taxon>Ecdysozoa</taxon>
        <taxon>Arthropoda</taxon>
        <taxon>Hexapoda</taxon>
        <taxon>Insecta</taxon>
        <taxon>Pterygota</taxon>
        <taxon>Neoptera</taxon>
        <taxon>Endopterygota</taxon>
        <taxon>Hymenoptera</taxon>
        <taxon>Apocrita</taxon>
        <taxon>Ichneumonoidea</taxon>
        <taxon>Braconidae</taxon>
        <taxon>Euphorinae</taxon>
        <taxon>Microctonus</taxon>
    </lineage>
</organism>
<protein>
    <submittedName>
        <fullName evidence="1">Uncharacterized protein</fullName>
    </submittedName>
</protein>
<comment type="caution">
    <text evidence="1">The sequence shown here is derived from an EMBL/GenBank/DDBJ whole genome shotgun (WGS) entry which is preliminary data.</text>
</comment>
<dbReference type="PANTHER" id="PTHR21398">
    <property type="entry name" value="AGAP007094-PA"/>
    <property type="match status" value="1"/>
</dbReference>
<dbReference type="EMBL" id="JAQQBS010000002">
    <property type="protein sequence ID" value="KAK0171864.1"/>
    <property type="molecule type" value="Genomic_DNA"/>
</dbReference>
<reference evidence="1" key="2">
    <citation type="submission" date="2023-03" db="EMBL/GenBank/DDBJ databases">
        <authorList>
            <person name="Inwood S.N."/>
            <person name="Skelly J.G."/>
            <person name="Guhlin J."/>
            <person name="Harrop T.W.R."/>
            <person name="Goldson S.G."/>
            <person name="Dearden P.K."/>
        </authorList>
    </citation>
    <scope>NUCLEOTIDE SEQUENCE</scope>
    <source>
        <strain evidence="1">Irish</strain>
        <tissue evidence="1">Whole body</tissue>
    </source>
</reference>
<evidence type="ECO:0000313" key="2">
    <source>
        <dbReference type="Proteomes" id="UP001168990"/>
    </source>
</evidence>
<dbReference type="AlphaFoldDB" id="A0AA39KSA1"/>
<sequence>MSGYLYASENSEMAKILHRPIRALSFPEASTMGLFFALAVPLPDPQKSVSLSYFFEASYELPPNSTVFVPWSDQRRKKRSIDRATIYQTLENKFLSPSMSRSEDLPQDIVDAELIGQKGMCTKYHSNCPIGLFDLIEILE</sequence>
<dbReference type="PANTHER" id="PTHR21398:SF22">
    <property type="entry name" value="IP12060P-RELATED"/>
    <property type="match status" value="1"/>
</dbReference>
<proteinExistence type="predicted"/>
<reference evidence="1" key="1">
    <citation type="journal article" date="2023" name="bioRxiv">
        <title>Scaffold-level genome assemblies of two parasitoid biocontrol wasps reveal the parthenogenesis mechanism and an associated novel virus.</title>
        <authorList>
            <person name="Inwood S."/>
            <person name="Skelly J."/>
            <person name="Guhlin J."/>
            <person name="Harrop T."/>
            <person name="Goldson S."/>
            <person name="Dearden P."/>
        </authorList>
    </citation>
    <scope>NUCLEOTIDE SEQUENCE</scope>
    <source>
        <strain evidence="1">Irish</strain>
        <tissue evidence="1">Whole body</tissue>
    </source>
</reference>
<name>A0AA39KSA1_9HYME</name>
<accession>A0AA39KSA1</accession>